<reference evidence="2" key="1">
    <citation type="submission" date="2018-06" db="EMBL/GenBank/DDBJ databases">
        <authorList>
            <person name="Zhirakovskaya E."/>
        </authorList>
    </citation>
    <scope>NUCLEOTIDE SEQUENCE</scope>
</reference>
<accession>A0A3B0S9J1</accession>
<organism evidence="2">
    <name type="scientific">hydrothermal vent metagenome</name>
    <dbReference type="NCBI Taxonomy" id="652676"/>
    <lineage>
        <taxon>unclassified sequences</taxon>
        <taxon>metagenomes</taxon>
        <taxon>ecological metagenomes</taxon>
    </lineage>
</organism>
<name>A0A3B0S9J1_9ZZZZ</name>
<dbReference type="EMBL" id="UOEK01000112">
    <property type="protein sequence ID" value="VAV97168.1"/>
    <property type="molecule type" value="Genomic_DNA"/>
</dbReference>
<feature type="non-terminal residue" evidence="2">
    <location>
        <position position="113"/>
    </location>
</feature>
<gene>
    <name evidence="2" type="ORF">MNBD_ACTINO02-2973</name>
</gene>
<protein>
    <submittedName>
        <fullName evidence="2">Uncharacterized protein</fullName>
    </submittedName>
</protein>
<feature type="compositionally biased region" description="Low complexity" evidence="1">
    <location>
        <begin position="76"/>
        <end position="87"/>
    </location>
</feature>
<feature type="region of interest" description="Disordered" evidence="1">
    <location>
        <begin position="53"/>
        <end position="94"/>
    </location>
</feature>
<sequence length="113" mass="12199">MPHSKHSISTFAVKSRGGQRIVAIQRCIGWSCTYSSMLPGTLDTRTSCGAKSTVLSATSRKLQRSRPRCSHLGNAPRPGRSGRQGSRWNATGVVPPSRCAQLANVAIYAYPLQ</sequence>
<evidence type="ECO:0000256" key="1">
    <source>
        <dbReference type="SAM" id="MobiDB-lite"/>
    </source>
</evidence>
<evidence type="ECO:0000313" key="2">
    <source>
        <dbReference type="EMBL" id="VAV97168.1"/>
    </source>
</evidence>
<proteinExistence type="predicted"/>
<dbReference type="AlphaFoldDB" id="A0A3B0S9J1"/>